<evidence type="ECO:0000256" key="6">
    <source>
        <dbReference type="ARBA" id="ARBA00022630"/>
    </source>
</evidence>
<dbReference type="InterPro" id="IPR009075">
    <property type="entry name" value="AcylCo_DH/oxidase_C"/>
</dbReference>
<evidence type="ECO:0000259" key="10">
    <source>
        <dbReference type="Pfam" id="PF00441"/>
    </source>
</evidence>
<dbReference type="SUPFAM" id="SSF56645">
    <property type="entry name" value="Acyl-CoA dehydrogenase NM domain-like"/>
    <property type="match status" value="1"/>
</dbReference>
<dbReference type="PROSITE" id="PS00072">
    <property type="entry name" value="ACYL_COA_DH_1"/>
    <property type="match status" value="1"/>
</dbReference>
<dbReference type="PANTHER" id="PTHR43884:SF12">
    <property type="entry name" value="ISOVALERYL-COA DEHYDROGENASE, MITOCHONDRIAL-RELATED"/>
    <property type="match status" value="1"/>
</dbReference>
<dbReference type="EMBL" id="AP021874">
    <property type="protein sequence ID" value="BBO69747.1"/>
    <property type="molecule type" value="Genomic_DNA"/>
</dbReference>
<comment type="similarity">
    <text evidence="3 9">Belongs to the acyl-CoA dehydrogenase family.</text>
</comment>
<dbReference type="Pfam" id="PF02770">
    <property type="entry name" value="Acyl-CoA_dh_M"/>
    <property type="match status" value="1"/>
</dbReference>
<evidence type="ECO:0000256" key="9">
    <source>
        <dbReference type="RuleBase" id="RU362125"/>
    </source>
</evidence>
<dbReference type="Proteomes" id="UP000427906">
    <property type="component" value="Chromosome"/>
</dbReference>
<evidence type="ECO:0000313" key="13">
    <source>
        <dbReference type="EMBL" id="BBO69747.1"/>
    </source>
</evidence>
<evidence type="ECO:0000256" key="7">
    <source>
        <dbReference type="ARBA" id="ARBA00022827"/>
    </source>
</evidence>
<evidence type="ECO:0000256" key="1">
    <source>
        <dbReference type="ARBA" id="ARBA00001974"/>
    </source>
</evidence>
<dbReference type="InterPro" id="IPR037069">
    <property type="entry name" value="AcylCoA_DH/ox_N_sf"/>
</dbReference>
<evidence type="ECO:0000256" key="5">
    <source>
        <dbReference type="ARBA" id="ARBA00022456"/>
    </source>
</evidence>
<dbReference type="SUPFAM" id="SSF47203">
    <property type="entry name" value="Acyl-CoA dehydrogenase C-terminal domain-like"/>
    <property type="match status" value="1"/>
</dbReference>
<comment type="cofactor">
    <cofactor evidence="1 9">
        <name>FAD</name>
        <dbReference type="ChEBI" id="CHEBI:57692"/>
    </cofactor>
</comment>
<dbReference type="AlphaFoldDB" id="A0A5K7YYR5"/>
<dbReference type="GO" id="GO:0006552">
    <property type="term" value="P:L-leucine catabolic process"/>
    <property type="evidence" value="ECO:0007669"/>
    <property type="project" value="TreeGrafter"/>
</dbReference>
<reference evidence="13 14" key="1">
    <citation type="submission" date="2019-11" db="EMBL/GenBank/DDBJ databases">
        <title>Comparative genomics of hydrocarbon-degrading Desulfosarcina strains.</title>
        <authorList>
            <person name="Watanabe M."/>
            <person name="Kojima H."/>
            <person name="Fukui M."/>
        </authorList>
    </citation>
    <scope>NUCLEOTIDE SEQUENCE [LARGE SCALE GENOMIC DNA]</scope>
    <source>
        <strain evidence="13 14">PL12</strain>
    </source>
</reference>
<keyword evidence="14" id="KW-1185">Reference proteome</keyword>
<accession>A0A5K7YYR5</accession>
<comment type="pathway">
    <text evidence="2">Amino-acid degradation; L-valine degradation.</text>
</comment>
<evidence type="ECO:0000313" key="14">
    <source>
        <dbReference type="Proteomes" id="UP000427906"/>
    </source>
</evidence>
<dbReference type="Pfam" id="PF00441">
    <property type="entry name" value="Acyl-CoA_dh_1"/>
    <property type="match status" value="1"/>
</dbReference>
<dbReference type="InterPro" id="IPR046373">
    <property type="entry name" value="Acyl-CoA_Oxase/DH_mid-dom_sf"/>
</dbReference>
<dbReference type="GO" id="GO:0050660">
    <property type="term" value="F:flavin adenine dinucleotide binding"/>
    <property type="evidence" value="ECO:0007669"/>
    <property type="project" value="InterPro"/>
</dbReference>
<feature type="domain" description="Acyl-CoA dehydrogenase/oxidase N-terminal" evidence="12">
    <location>
        <begin position="7"/>
        <end position="118"/>
    </location>
</feature>
<keyword evidence="8 9" id="KW-0560">Oxidoreductase</keyword>
<organism evidence="13 14">
    <name type="scientific">Desulfosarcina alkanivorans</name>
    <dbReference type="NCBI Taxonomy" id="571177"/>
    <lineage>
        <taxon>Bacteria</taxon>
        <taxon>Pseudomonadati</taxon>
        <taxon>Thermodesulfobacteriota</taxon>
        <taxon>Desulfobacteria</taxon>
        <taxon>Desulfobacterales</taxon>
        <taxon>Desulfosarcinaceae</taxon>
        <taxon>Desulfosarcina</taxon>
    </lineage>
</organism>
<evidence type="ECO:0000259" key="11">
    <source>
        <dbReference type="Pfam" id="PF02770"/>
    </source>
</evidence>
<dbReference type="FunFam" id="2.40.110.10:FF:000001">
    <property type="entry name" value="Acyl-CoA dehydrogenase, mitochondrial"/>
    <property type="match status" value="1"/>
</dbReference>
<dbReference type="OrthoDB" id="9765339at2"/>
<protein>
    <submittedName>
        <fullName evidence="13">Isovaleryl-CoA dehydrogenase</fullName>
    </submittedName>
</protein>
<name>A0A5K7YYR5_9BACT</name>
<sequence length="390" mass="42552">MDLEVSNEQKRIQKSVREFMLKEVEPIADEIDKNDYFPEDLWKKLGKAEILGVNVAEEYGGSGYDVLTTVLVMEQMGRISPSVALSVGANINLCAHNLEKNGNEEQKRQYLPSICSGEIVGCLGLTEPEAGSDAVGIQTTAEKTGDDYFLNGSKTFITNAPVADIALVYAKTEPEKGAKGITAFIVEKGFEGFSVSKNIEKIGHRGSPTGELVFNNCRVPAENVLGEVNQGIKVMMRGLDVERVVVAGMALGIGEAALELALKYSKQRRQFGEKICNFQLVKAKLADMYTQLEASRYLIYRAAVLAGNTDNGGKGTVVHKIAAAAILFTAETVTKAVDQSLQIHGGYGYTMDFPINRFYRDAKLYEIGAGTSEIRRILIANELIKRGLGY</sequence>
<evidence type="ECO:0000256" key="3">
    <source>
        <dbReference type="ARBA" id="ARBA00009347"/>
    </source>
</evidence>
<dbReference type="Gene3D" id="1.10.540.10">
    <property type="entry name" value="Acyl-CoA dehydrogenase/oxidase, N-terminal domain"/>
    <property type="match status" value="1"/>
</dbReference>
<dbReference type="InterPro" id="IPR009100">
    <property type="entry name" value="AcylCoA_DH/oxidase_NM_dom_sf"/>
</dbReference>
<evidence type="ECO:0000256" key="2">
    <source>
        <dbReference type="ARBA" id="ARBA00005109"/>
    </source>
</evidence>
<dbReference type="InterPro" id="IPR006091">
    <property type="entry name" value="Acyl-CoA_Oxase/DH_mid-dom"/>
</dbReference>
<feature type="domain" description="Acyl-CoA dehydrogenase/oxidase C-terminal" evidence="10">
    <location>
        <begin position="229"/>
        <end position="383"/>
    </location>
</feature>
<dbReference type="InterPro" id="IPR013786">
    <property type="entry name" value="AcylCoA_DH/ox_N"/>
</dbReference>
<comment type="subunit">
    <text evidence="4">Homotetramer.</text>
</comment>
<proteinExistence type="inferred from homology"/>
<dbReference type="Gene3D" id="2.40.110.10">
    <property type="entry name" value="Butyryl-CoA Dehydrogenase, subunit A, domain 2"/>
    <property type="match status" value="1"/>
</dbReference>
<dbReference type="PANTHER" id="PTHR43884">
    <property type="entry name" value="ACYL-COA DEHYDROGENASE"/>
    <property type="match status" value="1"/>
</dbReference>
<evidence type="ECO:0000256" key="4">
    <source>
        <dbReference type="ARBA" id="ARBA00011881"/>
    </source>
</evidence>
<dbReference type="FunFam" id="1.20.140.10:FF:000001">
    <property type="entry name" value="Acyl-CoA dehydrogenase"/>
    <property type="match status" value="1"/>
</dbReference>
<dbReference type="Gene3D" id="1.20.140.10">
    <property type="entry name" value="Butyryl-CoA Dehydrogenase, subunit A, domain 3"/>
    <property type="match status" value="1"/>
</dbReference>
<dbReference type="GO" id="GO:0003995">
    <property type="term" value="F:acyl-CoA dehydrogenase activity"/>
    <property type="evidence" value="ECO:0007669"/>
    <property type="project" value="InterPro"/>
</dbReference>
<dbReference type="Pfam" id="PF02771">
    <property type="entry name" value="Acyl-CoA_dh_N"/>
    <property type="match status" value="1"/>
</dbReference>
<feature type="domain" description="Acyl-CoA oxidase/dehydrogenase middle" evidence="11">
    <location>
        <begin position="122"/>
        <end position="217"/>
    </location>
</feature>
<evidence type="ECO:0000256" key="8">
    <source>
        <dbReference type="ARBA" id="ARBA00023002"/>
    </source>
</evidence>
<keyword evidence="7 9" id="KW-0274">FAD</keyword>
<dbReference type="InterPro" id="IPR006089">
    <property type="entry name" value="Acyl-CoA_DH_CS"/>
</dbReference>
<evidence type="ECO:0000259" key="12">
    <source>
        <dbReference type="Pfam" id="PF02771"/>
    </source>
</evidence>
<dbReference type="FunFam" id="1.10.540.10:FF:000002">
    <property type="entry name" value="Acyl-CoA dehydrogenase FadE19"/>
    <property type="match status" value="1"/>
</dbReference>
<gene>
    <name evidence="13" type="primary">ivd</name>
    <name evidence="13" type="ORF">DSCA_36770</name>
</gene>
<dbReference type="PIRSF" id="PIRSF016578">
    <property type="entry name" value="HsaA"/>
    <property type="match status" value="1"/>
</dbReference>
<dbReference type="RefSeq" id="WP_155317754.1">
    <property type="nucleotide sequence ID" value="NZ_AP021874.1"/>
</dbReference>
<dbReference type="KEGG" id="dalk:DSCA_36770"/>
<dbReference type="PROSITE" id="PS00073">
    <property type="entry name" value="ACYL_COA_DH_2"/>
    <property type="match status" value="1"/>
</dbReference>
<keyword evidence="5" id="KW-0101">Branched-chain amino acid catabolism</keyword>
<keyword evidence="6 9" id="KW-0285">Flavoprotein</keyword>
<dbReference type="InterPro" id="IPR036250">
    <property type="entry name" value="AcylCo_DH-like_C"/>
</dbReference>